<dbReference type="Pfam" id="PF00160">
    <property type="entry name" value="Pro_isomerase"/>
    <property type="match status" value="1"/>
</dbReference>
<proteinExistence type="inferred from homology"/>
<feature type="domain" description="PPIase cyclophilin-type" evidence="3">
    <location>
        <begin position="78"/>
        <end position="226"/>
    </location>
</feature>
<dbReference type="SUPFAM" id="SSF50891">
    <property type="entry name" value="Cyclophilin-like"/>
    <property type="match status" value="1"/>
</dbReference>
<comment type="function">
    <text evidence="1 2">PPIases accelerate the folding of proteins. It catalyzes the cis-trans isomerization of proline imidic peptide bonds in oligopeptides.</text>
</comment>
<gene>
    <name evidence="4" type="ORF">DC432_03675</name>
</gene>
<dbReference type="PANTHER" id="PTHR45625:SF3">
    <property type="entry name" value="PEPTIDYL-PROLYL CIS-TRANS ISOMERASE B-RELATED"/>
    <property type="match status" value="1"/>
</dbReference>
<dbReference type="EC" id="5.2.1.8" evidence="2"/>
<evidence type="ECO:0000313" key="5">
    <source>
        <dbReference type="Proteomes" id="UP000244649"/>
    </source>
</evidence>
<evidence type="ECO:0000256" key="1">
    <source>
        <dbReference type="ARBA" id="ARBA00002388"/>
    </source>
</evidence>
<comment type="similarity">
    <text evidence="2">Belongs to the cyclophilin-type PPIase family.</text>
</comment>
<dbReference type="PROSITE" id="PS50072">
    <property type="entry name" value="CSA_PPIASE_2"/>
    <property type="match status" value="1"/>
</dbReference>
<evidence type="ECO:0000313" key="4">
    <source>
        <dbReference type="EMBL" id="PVE77813.1"/>
    </source>
</evidence>
<dbReference type="InterPro" id="IPR044666">
    <property type="entry name" value="Cyclophilin_A-like"/>
</dbReference>
<reference evidence="4 5" key="1">
    <citation type="submission" date="2018-04" db="EMBL/GenBank/DDBJ databases">
        <authorList>
            <person name="Go L.Y."/>
            <person name="Mitchell J.A."/>
        </authorList>
    </citation>
    <scope>NUCLEOTIDE SEQUENCE [LARGE SCALE GENOMIC DNA]</scope>
    <source>
        <strain evidence="4 5">TPD7010</strain>
    </source>
</reference>
<dbReference type="Gene3D" id="2.40.100.10">
    <property type="entry name" value="Cyclophilin-like"/>
    <property type="match status" value="1"/>
</dbReference>
<feature type="signal peptide" evidence="2">
    <location>
        <begin position="1"/>
        <end position="24"/>
    </location>
</feature>
<feature type="chain" id="PRO_5039743473" description="Peptidyl-prolyl cis-trans isomerase" evidence="2">
    <location>
        <begin position="25"/>
        <end position="227"/>
    </location>
</feature>
<evidence type="ECO:0000256" key="2">
    <source>
        <dbReference type="RuleBase" id="RU363019"/>
    </source>
</evidence>
<dbReference type="GO" id="GO:0003755">
    <property type="term" value="F:peptidyl-prolyl cis-trans isomerase activity"/>
    <property type="evidence" value="ECO:0007669"/>
    <property type="project" value="UniProtKB-UniRule"/>
</dbReference>
<sequence length="227" mass="22639">MSVRTRLISAAVAASALLLLAGCAGTTATGTAPSSSPTATAAASGDCSFEASGQPAVDVTPPAADTERPSGQVQAVLQTSAGEIPLTLTGERTPCTVESFVSLAQQQYFSNTECHRLTTQGIFVLQCGDPTGTGRGGPGYRFADELDGGETYPAGTVAMANAGPDTNGSQFFLVYEDTPLPPKYTVFGQMSPEGLAVVQSIAAAGTAGGTADGAPATPVTITGVTVG</sequence>
<evidence type="ECO:0000259" key="3">
    <source>
        <dbReference type="PROSITE" id="PS50072"/>
    </source>
</evidence>
<name>A0A2T7WT96_MICTE</name>
<keyword evidence="2" id="KW-0697">Rotamase</keyword>
<dbReference type="PROSITE" id="PS51257">
    <property type="entry name" value="PROKAR_LIPOPROTEIN"/>
    <property type="match status" value="1"/>
</dbReference>
<dbReference type="PRINTS" id="PR00153">
    <property type="entry name" value="CSAPPISMRASE"/>
</dbReference>
<organism evidence="4 5">
    <name type="scientific">Microbacterium testaceum</name>
    <name type="common">Aureobacterium testaceum</name>
    <name type="synonym">Brevibacterium testaceum</name>
    <dbReference type="NCBI Taxonomy" id="2033"/>
    <lineage>
        <taxon>Bacteria</taxon>
        <taxon>Bacillati</taxon>
        <taxon>Actinomycetota</taxon>
        <taxon>Actinomycetes</taxon>
        <taxon>Micrococcales</taxon>
        <taxon>Microbacteriaceae</taxon>
        <taxon>Microbacterium</taxon>
    </lineage>
</organism>
<dbReference type="Proteomes" id="UP000244649">
    <property type="component" value="Unassembled WGS sequence"/>
</dbReference>
<keyword evidence="2" id="KW-0732">Signal</keyword>
<dbReference type="EMBL" id="QDFT01000006">
    <property type="protein sequence ID" value="PVE77813.1"/>
    <property type="molecule type" value="Genomic_DNA"/>
</dbReference>
<comment type="caution">
    <text evidence="4">The sequence shown here is derived from an EMBL/GenBank/DDBJ whole genome shotgun (WGS) entry which is preliminary data.</text>
</comment>
<protein>
    <recommendedName>
        <fullName evidence="2">Peptidyl-prolyl cis-trans isomerase</fullName>
        <shortName evidence="2">PPIase</shortName>
        <ecNumber evidence="2">5.2.1.8</ecNumber>
    </recommendedName>
</protein>
<dbReference type="PANTHER" id="PTHR45625">
    <property type="entry name" value="PEPTIDYL-PROLYL CIS-TRANS ISOMERASE-RELATED"/>
    <property type="match status" value="1"/>
</dbReference>
<accession>A0A2T7WT96</accession>
<comment type="catalytic activity">
    <reaction evidence="2">
        <text>[protein]-peptidylproline (omega=180) = [protein]-peptidylproline (omega=0)</text>
        <dbReference type="Rhea" id="RHEA:16237"/>
        <dbReference type="Rhea" id="RHEA-COMP:10747"/>
        <dbReference type="Rhea" id="RHEA-COMP:10748"/>
        <dbReference type="ChEBI" id="CHEBI:83833"/>
        <dbReference type="ChEBI" id="CHEBI:83834"/>
        <dbReference type="EC" id="5.2.1.8"/>
    </reaction>
</comment>
<keyword evidence="2 4" id="KW-0413">Isomerase</keyword>
<dbReference type="InterPro" id="IPR002130">
    <property type="entry name" value="Cyclophilin-type_PPIase_dom"/>
</dbReference>
<dbReference type="CDD" id="cd00317">
    <property type="entry name" value="cyclophilin"/>
    <property type="match status" value="1"/>
</dbReference>
<dbReference type="InterPro" id="IPR029000">
    <property type="entry name" value="Cyclophilin-like_dom_sf"/>
</dbReference>
<dbReference type="AlphaFoldDB" id="A0A2T7WT96"/>